<evidence type="ECO:0000313" key="3">
    <source>
        <dbReference type="Proteomes" id="UP000799436"/>
    </source>
</evidence>
<evidence type="ECO:0000256" key="1">
    <source>
        <dbReference type="SAM" id="MobiDB-lite"/>
    </source>
</evidence>
<dbReference type="AlphaFoldDB" id="A0A6G1L0I4"/>
<dbReference type="Proteomes" id="UP000799436">
    <property type="component" value="Unassembled WGS sequence"/>
</dbReference>
<evidence type="ECO:0000313" key="2">
    <source>
        <dbReference type="EMBL" id="KAF2766396.1"/>
    </source>
</evidence>
<organism evidence="2 3">
    <name type="scientific">Teratosphaeria nubilosa</name>
    <dbReference type="NCBI Taxonomy" id="161662"/>
    <lineage>
        <taxon>Eukaryota</taxon>
        <taxon>Fungi</taxon>
        <taxon>Dikarya</taxon>
        <taxon>Ascomycota</taxon>
        <taxon>Pezizomycotina</taxon>
        <taxon>Dothideomycetes</taxon>
        <taxon>Dothideomycetidae</taxon>
        <taxon>Mycosphaerellales</taxon>
        <taxon>Teratosphaeriaceae</taxon>
        <taxon>Teratosphaeria</taxon>
    </lineage>
</organism>
<keyword evidence="3" id="KW-1185">Reference proteome</keyword>
<name>A0A6G1L0I4_9PEZI</name>
<dbReference type="EMBL" id="ML995872">
    <property type="protein sequence ID" value="KAF2766396.1"/>
    <property type="molecule type" value="Genomic_DNA"/>
</dbReference>
<protein>
    <submittedName>
        <fullName evidence="2">Uncharacterized protein</fullName>
    </submittedName>
</protein>
<accession>A0A6G1L0I4</accession>
<sequence>MTNSLRASLRPQRSGHQDVGSQSRVAAALQAVSTVRPSTAVEASSDDESDDGDGVKDPDSDEEITVVREQKPHPRNGDRLVINQGESVVQFRLSGVLAVDSELARSGDERRWKLFQQRRQGGWDRRSGRS</sequence>
<reference evidence="2" key="1">
    <citation type="journal article" date="2020" name="Stud. Mycol.">
        <title>101 Dothideomycetes genomes: a test case for predicting lifestyles and emergence of pathogens.</title>
        <authorList>
            <person name="Haridas S."/>
            <person name="Albert R."/>
            <person name="Binder M."/>
            <person name="Bloem J."/>
            <person name="Labutti K."/>
            <person name="Salamov A."/>
            <person name="Andreopoulos B."/>
            <person name="Baker S."/>
            <person name="Barry K."/>
            <person name="Bills G."/>
            <person name="Bluhm B."/>
            <person name="Cannon C."/>
            <person name="Castanera R."/>
            <person name="Culley D."/>
            <person name="Daum C."/>
            <person name="Ezra D."/>
            <person name="Gonzalez J."/>
            <person name="Henrissat B."/>
            <person name="Kuo A."/>
            <person name="Liang C."/>
            <person name="Lipzen A."/>
            <person name="Lutzoni F."/>
            <person name="Magnuson J."/>
            <person name="Mondo S."/>
            <person name="Nolan M."/>
            <person name="Ohm R."/>
            <person name="Pangilinan J."/>
            <person name="Park H.-J."/>
            <person name="Ramirez L."/>
            <person name="Alfaro M."/>
            <person name="Sun H."/>
            <person name="Tritt A."/>
            <person name="Yoshinaga Y."/>
            <person name="Zwiers L.-H."/>
            <person name="Turgeon B."/>
            <person name="Goodwin S."/>
            <person name="Spatafora J."/>
            <person name="Crous P."/>
            <person name="Grigoriev I."/>
        </authorList>
    </citation>
    <scope>NUCLEOTIDE SEQUENCE</scope>
    <source>
        <strain evidence="2">CBS 116005</strain>
    </source>
</reference>
<feature type="region of interest" description="Disordered" evidence="1">
    <location>
        <begin position="1"/>
        <end position="81"/>
    </location>
</feature>
<gene>
    <name evidence="2" type="ORF">EJ03DRAFT_330125</name>
</gene>
<proteinExistence type="predicted"/>
<feature type="compositionally biased region" description="Basic and acidic residues" evidence="1">
    <location>
        <begin position="65"/>
        <end position="78"/>
    </location>
</feature>